<sequence length="290" mass="33430">MIEIEKLILNKCISFTSDLTFVAGQITVDGTLLIIESSLKELDYFQRPVPKRNWIIRMIKDESIETVELKKVPLMPTKLDLFSDGTLLLVQSRCLKDGANIERNARRFNPNGQLIDAFTLGDGIESVQIDETDTIWVSYFDEGVFGNFGWEQPMGSEGVIAYTMNGRKLWGAGSFDIVDCYALNVAGSKEVYFYYYDDFYLVHLNEMKDSVRYCVEGKNTLQQFMFDEAGLIGQVDMNTIMRFTIRNRMITPKEKMQLTDEWGKRIIGPVFMRGRYLYAYGKDGIYRRSL</sequence>
<protein>
    <submittedName>
        <fullName evidence="1">Uncharacterized protein</fullName>
    </submittedName>
</protein>
<proteinExistence type="predicted"/>
<dbReference type="EMBL" id="BORJ01000011">
    <property type="protein sequence ID" value="GIN97877.1"/>
    <property type="molecule type" value="Genomic_DNA"/>
</dbReference>
<organism evidence="1 2">
    <name type="scientific">Siminovitchia terrae</name>
    <name type="common">Bacillus terrae</name>
    <dbReference type="NCBI Taxonomy" id="1914933"/>
    <lineage>
        <taxon>Bacteria</taxon>
        <taxon>Bacillati</taxon>
        <taxon>Bacillota</taxon>
        <taxon>Bacilli</taxon>
        <taxon>Bacillales</taxon>
        <taxon>Bacillaceae</taxon>
        <taxon>Siminovitchia</taxon>
    </lineage>
</organism>
<evidence type="ECO:0000313" key="1">
    <source>
        <dbReference type="EMBL" id="GIN97877.1"/>
    </source>
</evidence>
<evidence type="ECO:0000313" key="2">
    <source>
        <dbReference type="Proteomes" id="UP000680670"/>
    </source>
</evidence>
<reference evidence="1 2" key="1">
    <citation type="submission" date="2021-03" db="EMBL/GenBank/DDBJ databases">
        <title>Antimicrobial resistance genes in bacteria isolated from Japanese honey, and their potential for conferring macrolide and lincosamide resistance in the American foulbrood pathogen Paenibacillus larvae.</title>
        <authorList>
            <person name="Okamoto M."/>
            <person name="Kumagai M."/>
            <person name="Kanamori H."/>
            <person name="Takamatsu D."/>
        </authorList>
    </citation>
    <scope>NUCLEOTIDE SEQUENCE [LARGE SCALE GENOMIC DNA]</scope>
    <source>
        <strain evidence="1 2">J6TS1</strain>
    </source>
</reference>
<dbReference type="Proteomes" id="UP000680670">
    <property type="component" value="Unassembled WGS sequence"/>
</dbReference>
<accession>A0ABQ4L0S3</accession>
<comment type="caution">
    <text evidence="1">The sequence shown here is derived from an EMBL/GenBank/DDBJ whole genome shotgun (WGS) entry which is preliminary data.</text>
</comment>
<name>A0ABQ4L0S3_SIMTE</name>
<keyword evidence="2" id="KW-1185">Reference proteome</keyword>
<gene>
    <name evidence="1" type="ORF">J6TS1_37470</name>
</gene>